<reference evidence="14 15" key="1">
    <citation type="submission" date="2017-02" db="EMBL/GenBank/DDBJ databases">
        <authorList>
            <person name="Peterson S.W."/>
        </authorList>
    </citation>
    <scope>NUCLEOTIDE SEQUENCE [LARGE SCALE GENOMIC DNA]</scope>
    <source>
        <strain evidence="14 15">B Ar 00.02</strain>
    </source>
</reference>
<dbReference type="GO" id="GO:0005576">
    <property type="term" value="C:extracellular region"/>
    <property type="evidence" value="ECO:0007669"/>
    <property type="project" value="UniProtKB-SubCell"/>
</dbReference>
<dbReference type="SMART" id="SM00641">
    <property type="entry name" value="Glyco_25"/>
    <property type="match status" value="1"/>
</dbReference>
<dbReference type="InterPro" id="IPR002053">
    <property type="entry name" value="Glyco_hydro_25"/>
</dbReference>
<dbReference type="EC" id="3.2.1.17" evidence="4"/>
<accession>A0A1R4FH96</accession>
<dbReference type="SUPFAM" id="SSF51445">
    <property type="entry name" value="(Trans)glycosidases"/>
    <property type="match status" value="1"/>
</dbReference>
<dbReference type="PANTHER" id="PTHR34135">
    <property type="entry name" value="LYSOZYME"/>
    <property type="match status" value="1"/>
</dbReference>
<dbReference type="RefSeq" id="WP_143269196.1">
    <property type="nucleotide sequence ID" value="NZ_FUHW01000018.1"/>
</dbReference>
<dbReference type="GO" id="GO:0003796">
    <property type="term" value="F:lysozyme activity"/>
    <property type="evidence" value="ECO:0007669"/>
    <property type="project" value="UniProtKB-EC"/>
</dbReference>
<gene>
    <name evidence="14" type="ORF">FM101_03920</name>
</gene>
<feature type="region of interest" description="Disordered" evidence="12">
    <location>
        <begin position="114"/>
        <end position="147"/>
    </location>
</feature>
<evidence type="ECO:0000256" key="4">
    <source>
        <dbReference type="ARBA" id="ARBA00012732"/>
    </source>
</evidence>
<organism evidence="14 15">
    <name type="scientific">Arthrobacter rhombi</name>
    <dbReference type="NCBI Taxonomy" id="71253"/>
    <lineage>
        <taxon>Bacteria</taxon>
        <taxon>Bacillati</taxon>
        <taxon>Actinomycetota</taxon>
        <taxon>Actinomycetes</taxon>
        <taxon>Micrococcales</taxon>
        <taxon>Micrococcaceae</taxon>
        <taxon>Arthrobacter</taxon>
    </lineage>
</organism>
<evidence type="ECO:0000256" key="13">
    <source>
        <dbReference type="SAM" id="SignalP"/>
    </source>
</evidence>
<keyword evidence="5" id="KW-0964">Secreted</keyword>
<dbReference type="Proteomes" id="UP000195913">
    <property type="component" value="Unassembled WGS sequence"/>
</dbReference>
<comment type="function">
    <text evidence="11">This enzyme has both lysozyme (acetylmuramidase) and diacetylmuramidase activities.</text>
</comment>
<evidence type="ECO:0000256" key="6">
    <source>
        <dbReference type="ARBA" id="ARBA00022529"/>
    </source>
</evidence>
<evidence type="ECO:0000256" key="11">
    <source>
        <dbReference type="ARBA" id="ARBA00055588"/>
    </source>
</evidence>
<comment type="catalytic activity">
    <reaction evidence="1">
        <text>Hydrolysis of (1-&gt;4)-beta-linkages between N-acetylmuramic acid and N-acetyl-D-glucosamine residues in a peptidoglycan and between N-acetyl-D-glucosamine residues in chitodextrins.</text>
        <dbReference type="EC" id="3.2.1.17"/>
    </reaction>
</comment>
<evidence type="ECO:0000256" key="5">
    <source>
        <dbReference type="ARBA" id="ARBA00022525"/>
    </source>
</evidence>
<feature type="region of interest" description="Disordered" evidence="12">
    <location>
        <begin position="79"/>
        <end position="101"/>
    </location>
</feature>
<dbReference type="PANTHER" id="PTHR34135:SF2">
    <property type="entry name" value="LYSOZYME"/>
    <property type="match status" value="1"/>
</dbReference>
<dbReference type="GO" id="GO:0031640">
    <property type="term" value="P:killing of cells of another organism"/>
    <property type="evidence" value="ECO:0007669"/>
    <property type="project" value="UniProtKB-KW"/>
</dbReference>
<evidence type="ECO:0000256" key="9">
    <source>
        <dbReference type="ARBA" id="ARBA00023157"/>
    </source>
</evidence>
<feature type="signal peptide" evidence="13">
    <location>
        <begin position="1"/>
        <end position="32"/>
    </location>
</feature>
<keyword evidence="10" id="KW-0326">Glycosidase</keyword>
<evidence type="ECO:0000256" key="7">
    <source>
        <dbReference type="ARBA" id="ARBA00022638"/>
    </source>
</evidence>
<dbReference type="GO" id="GO:0042742">
    <property type="term" value="P:defense response to bacterium"/>
    <property type="evidence" value="ECO:0007669"/>
    <property type="project" value="UniProtKB-KW"/>
</dbReference>
<keyword evidence="8 14" id="KW-0378">Hydrolase</keyword>
<dbReference type="EMBL" id="FUHW01000018">
    <property type="protein sequence ID" value="SJM55249.1"/>
    <property type="molecule type" value="Genomic_DNA"/>
</dbReference>
<dbReference type="AlphaFoldDB" id="A0A1R4FH96"/>
<evidence type="ECO:0000256" key="3">
    <source>
        <dbReference type="ARBA" id="ARBA00010646"/>
    </source>
</evidence>
<keyword evidence="9" id="KW-1015">Disulfide bond</keyword>
<keyword evidence="7" id="KW-0081">Bacteriolytic enzyme</keyword>
<evidence type="ECO:0000256" key="1">
    <source>
        <dbReference type="ARBA" id="ARBA00000632"/>
    </source>
</evidence>
<evidence type="ECO:0000313" key="14">
    <source>
        <dbReference type="EMBL" id="SJM55249.1"/>
    </source>
</evidence>
<dbReference type="Pfam" id="PF01183">
    <property type="entry name" value="Glyco_hydro_25"/>
    <property type="match status" value="1"/>
</dbReference>
<evidence type="ECO:0000313" key="15">
    <source>
        <dbReference type="Proteomes" id="UP000195913"/>
    </source>
</evidence>
<evidence type="ECO:0000256" key="8">
    <source>
        <dbReference type="ARBA" id="ARBA00022801"/>
    </source>
</evidence>
<protein>
    <recommendedName>
        <fullName evidence="4">lysozyme</fullName>
        <ecNumber evidence="4">3.2.1.17</ecNumber>
    </recommendedName>
</protein>
<keyword evidence="15" id="KW-1185">Reference proteome</keyword>
<dbReference type="FunFam" id="3.20.20.80:FF:000060">
    <property type="entry name" value="Lysozyme M1"/>
    <property type="match status" value="1"/>
</dbReference>
<evidence type="ECO:0000256" key="2">
    <source>
        <dbReference type="ARBA" id="ARBA00004613"/>
    </source>
</evidence>
<sequence>MPLSPARSFRFAAIPLAAAFALTSAMAPVATAAPAAPPPADSNLPEPAGQEIADALADGRIPAAERKALAERASEALGEEVLPAQMGQGQKRIAETGDPQVPTLRELAELGRAAGGETTSIPDLPSNPAKTPNSTVSPSYTSGNGWWRPPGVPGVDVSAHQGNVDWAYAKKKGARFAYVKATQSWPSSVYKNPNFTQQYNGSHDAGMIRGAYHFAMPAASSAKTQARAFVANGGGWSADGKTMPPLLDIEWNPYDAKTFRQGKGDTCYGMSPKQLSDWIHAFGVEVRNLTGRLPMIYTAGSWWNQCTNSSSRFKNWDLHVARYPASAQDTPGALPGGWTNHRVWQYATDTGFISKTAGVDGNVFNGSLAQLRSFAKKAG</sequence>
<dbReference type="InterPro" id="IPR018077">
    <property type="entry name" value="Glyco_hydro_fam25_subgr"/>
</dbReference>
<dbReference type="GO" id="GO:0009253">
    <property type="term" value="P:peptidoglycan catabolic process"/>
    <property type="evidence" value="ECO:0007669"/>
    <property type="project" value="InterPro"/>
</dbReference>
<proteinExistence type="inferred from homology"/>
<dbReference type="GO" id="GO:0016052">
    <property type="term" value="P:carbohydrate catabolic process"/>
    <property type="evidence" value="ECO:0007669"/>
    <property type="project" value="TreeGrafter"/>
</dbReference>
<dbReference type="GO" id="GO:0016998">
    <property type="term" value="P:cell wall macromolecule catabolic process"/>
    <property type="evidence" value="ECO:0007669"/>
    <property type="project" value="InterPro"/>
</dbReference>
<dbReference type="PROSITE" id="PS51904">
    <property type="entry name" value="GLYCOSYL_HYDROL_F25_2"/>
    <property type="match status" value="1"/>
</dbReference>
<comment type="subcellular location">
    <subcellularLocation>
        <location evidence="2">Secreted</location>
    </subcellularLocation>
</comment>
<feature type="chain" id="PRO_5039603030" description="lysozyme" evidence="13">
    <location>
        <begin position="33"/>
        <end position="379"/>
    </location>
</feature>
<keyword evidence="6" id="KW-0929">Antimicrobial</keyword>
<comment type="similarity">
    <text evidence="3">Belongs to the glycosyl hydrolase 25 family.</text>
</comment>
<dbReference type="InterPro" id="IPR017853">
    <property type="entry name" value="GH"/>
</dbReference>
<keyword evidence="13" id="KW-0732">Signal</keyword>
<evidence type="ECO:0000256" key="10">
    <source>
        <dbReference type="ARBA" id="ARBA00023295"/>
    </source>
</evidence>
<feature type="compositionally biased region" description="Polar residues" evidence="12">
    <location>
        <begin position="128"/>
        <end position="144"/>
    </location>
</feature>
<name>A0A1R4FH96_9MICC</name>
<evidence type="ECO:0000256" key="12">
    <source>
        <dbReference type="SAM" id="MobiDB-lite"/>
    </source>
</evidence>
<dbReference type="Gene3D" id="3.20.20.80">
    <property type="entry name" value="Glycosidases"/>
    <property type="match status" value="1"/>
</dbReference>